<feature type="domain" description="Recombinase zinc beta ribbon" evidence="1">
    <location>
        <begin position="19"/>
        <end position="72"/>
    </location>
</feature>
<dbReference type="EMBL" id="QYBC01000049">
    <property type="protein sequence ID" value="RYB01322.1"/>
    <property type="molecule type" value="Genomic_DNA"/>
</dbReference>
<sequence length="269" mass="29064">MARDGNGVALNRAHRAQHLLSGLIECGACGSSFAMRDARHYGCSNFRSKGTCSNDLRVKRADLERLIGDAIRHRWMNEEAMVRLRAEVIEERERLLGASDETRANLTAAMKKKQAQVDRIVNAISDAGHNPALLTKLKQLQADTLALEANLQALEDVGPLPPIDMTEDVDAMIHAAAQQIEQAISHPVHPDAPKLREMVRGMIERITISRHESGAIEVGVRGAFAGVMQAAGLVERHALKTTKAPDAFASGASLSVVAGAGFEPAAFRL</sequence>
<proteinExistence type="predicted"/>
<dbReference type="OrthoDB" id="9791494at2"/>
<gene>
    <name evidence="2" type="ORF">D3272_26740</name>
</gene>
<dbReference type="Pfam" id="PF13408">
    <property type="entry name" value="Zn_ribbon_recom"/>
    <property type="match status" value="1"/>
</dbReference>
<evidence type="ECO:0000259" key="1">
    <source>
        <dbReference type="Pfam" id="PF13408"/>
    </source>
</evidence>
<dbReference type="Proteomes" id="UP000289411">
    <property type="component" value="Unassembled WGS sequence"/>
</dbReference>
<organism evidence="2 3">
    <name type="scientific">Lichenibacterium ramalinae</name>
    <dbReference type="NCBI Taxonomy" id="2316527"/>
    <lineage>
        <taxon>Bacteria</taxon>
        <taxon>Pseudomonadati</taxon>
        <taxon>Pseudomonadota</taxon>
        <taxon>Alphaproteobacteria</taxon>
        <taxon>Hyphomicrobiales</taxon>
        <taxon>Lichenihabitantaceae</taxon>
        <taxon>Lichenibacterium</taxon>
    </lineage>
</organism>
<protein>
    <recommendedName>
        <fullName evidence="1">Recombinase zinc beta ribbon domain-containing protein</fullName>
    </recommendedName>
</protein>
<evidence type="ECO:0000313" key="2">
    <source>
        <dbReference type="EMBL" id="RYB01322.1"/>
    </source>
</evidence>
<accession>A0A4Q2R4T3</accession>
<comment type="caution">
    <text evidence="2">The sequence shown here is derived from an EMBL/GenBank/DDBJ whole genome shotgun (WGS) entry which is preliminary data.</text>
</comment>
<reference evidence="2 3" key="2">
    <citation type="submission" date="2019-02" db="EMBL/GenBank/DDBJ databases">
        <title>'Lichenibacterium ramalinii' gen. nov. sp. nov., 'Lichenibacterium minor' gen. nov. sp. nov.</title>
        <authorList>
            <person name="Pankratov T."/>
        </authorList>
    </citation>
    <scope>NUCLEOTIDE SEQUENCE [LARGE SCALE GENOMIC DNA]</scope>
    <source>
        <strain evidence="2 3">RmlP001</strain>
    </source>
</reference>
<evidence type="ECO:0000313" key="3">
    <source>
        <dbReference type="Proteomes" id="UP000289411"/>
    </source>
</evidence>
<dbReference type="AlphaFoldDB" id="A0A4Q2R4T3"/>
<keyword evidence="3" id="KW-1185">Reference proteome</keyword>
<reference evidence="2 3" key="1">
    <citation type="submission" date="2018-09" db="EMBL/GenBank/DDBJ databases">
        <authorList>
            <person name="Grouzdev D.S."/>
            <person name="Krutkina M.S."/>
        </authorList>
    </citation>
    <scope>NUCLEOTIDE SEQUENCE [LARGE SCALE GENOMIC DNA]</scope>
    <source>
        <strain evidence="2 3">RmlP001</strain>
    </source>
</reference>
<dbReference type="InterPro" id="IPR025827">
    <property type="entry name" value="Zn_ribbon_recom_dom"/>
</dbReference>
<name>A0A4Q2R4T3_9HYPH</name>